<dbReference type="EMBL" id="JANPWB010000001">
    <property type="protein sequence ID" value="KAJ1213867.1"/>
    <property type="molecule type" value="Genomic_DNA"/>
</dbReference>
<organism evidence="2 4">
    <name type="scientific">Pleurodeles waltl</name>
    <name type="common">Iberian ribbed newt</name>
    <dbReference type="NCBI Taxonomy" id="8319"/>
    <lineage>
        <taxon>Eukaryota</taxon>
        <taxon>Metazoa</taxon>
        <taxon>Chordata</taxon>
        <taxon>Craniata</taxon>
        <taxon>Vertebrata</taxon>
        <taxon>Euteleostomi</taxon>
        <taxon>Amphibia</taxon>
        <taxon>Batrachia</taxon>
        <taxon>Caudata</taxon>
        <taxon>Salamandroidea</taxon>
        <taxon>Salamandridae</taxon>
        <taxon>Pleurodelinae</taxon>
        <taxon>Pleurodeles</taxon>
    </lineage>
</organism>
<feature type="compositionally biased region" description="Basic and acidic residues" evidence="1">
    <location>
        <begin position="62"/>
        <end position="71"/>
    </location>
</feature>
<reference evidence="2" key="1">
    <citation type="journal article" date="2022" name="bioRxiv">
        <title>Sequencing and chromosome-scale assembly of the giantPleurodeles waltlgenome.</title>
        <authorList>
            <person name="Brown T."/>
            <person name="Elewa A."/>
            <person name="Iarovenko S."/>
            <person name="Subramanian E."/>
            <person name="Araus A.J."/>
            <person name="Petzold A."/>
            <person name="Susuki M."/>
            <person name="Suzuki K.-i.T."/>
            <person name="Hayashi T."/>
            <person name="Toyoda A."/>
            <person name="Oliveira C."/>
            <person name="Osipova E."/>
            <person name="Leigh N.D."/>
            <person name="Simon A."/>
            <person name="Yun M.H."/>
        </authorList>
    </citation>
    <scope>NUCLEOTIDE SEQUENCE</scope>
    <source>
        <strain evidence="2">20211129_DDA</strain>
        <tissue evidence="2">Liver</tissue>
    </source>
</reference>
<dbReference type="Proteomes" id="UP001066276">
    <property type="component" value="Chromosome 1_1"/>
</dbReference>
<dbReference type="EMBL" id="JANPWB010000001">
    <property type="protein sequence ID" value="KAJ1213869.1"/>
    <property type="molecule type" value="Genomic_DNA"/>
</dbReference>
<proteinExistence type="predicted"/>
<gene>
    <name evidence="2" type="ORF">NDU88_001497</name>
    <name evidence="3" type="ORF">NDU88_001499</name>
</gene>
<accession>A0AAV7WLX5</accession>
<comment type="caution">
    <text evidence="2">The sequence shown here is derived from an EMBL/GenBank/DDBJ whole genome shotgun (WGS) entry which is preliminary data.</text>
</comment>
<evidence type="ECO:0000313" key="4">
    <source>
        <dbReference type="Proteomes" id="UP001066276"/>
    </source>
</evidence>
<evidence type="ECO:0000313" key="3">
    <source>
        <dbReference type="EMBL" id="KAJ1213869.1"/>
    </source>
</evidence>
<keyword evidence="4" id="KW-1185">Reference proteome</keyword>
<sequence>MSNNQTAASCVVNWRVKERAGQAPPYFIPSTLDTVRHHGAGMGLGSSGVLVLQCAVEEISDAARRREHDRPLQCGAPRPPRSLNVPLGRKKPRTDRCLQASNEAAPPRQLTGTGAAPPRDQLLNVLLPRREGRSPWVAH</sequence>
<evidence type="ECO:0000313" key="2">
    <source>
        <dbReference type="EMBL" id="KAJ1213867.1"/>
    </source>
</evidence>
<dbReference type="AlphaFoldDB" id="A0AAV7WLX5"/>
<name>A0AAV7WLX5_PLEWA</name>
<evidence type="ECO:0000256" key="1">
    <source>
        <dbReference type="SAM" id="MobiDB-lite"/>
    </source>
</evidence>
<feature type="region of interest" description="Disordered" evidence="1">
    <location>
        <begin position="62"/>
        <end position="139"/>
    </location>
</feature>
<protein>
    <submittedName>
        <fullName evidence="2">Uncharacterized protein</fullName>
    </submittedName>
</protein>